<keyword evidence="1 2" id="KW-0238">DNA-binding</keyword>
<organism evidence="4 5">
    <name type="scientific">Paenibacillus sacheonensis</name>
    <dbReference type="NCBI Taxonomy" id="742054"/>
    <lineage>
        <taxon>Bacteria</taxon>
        <taxon>Bacillati</taxon>
        <taxon>Bacillota</taxon>
        <taxon>Bacilli</taxon>
        <taxon>Bacillales</taxon>
        <taxon>Paenibacillaceae</taxon>
        <taxon>Paenibacillus</taxon>
    </lineage>
</organism>
<evidence type="ECO:0000256" key="1">
    <source>
        <dbReference type="ARBA" id="ARBA00023125"/>
    </source>
</evidence>
<evidence type="ECO:0000256" key="2">
    <source>
        <dbReference type="PROSITE-ProRule" id="PRU00335"/>
    </source>
</evidence>
<dbReference type="PANTHER" id="PTHR43479:SF7">
    <property type="entry name" value="TETR-FAMILY TRANSCRIPTIONAL REGULATOR"/>
    <property type="match status" value="1"/>
</dbReference>
<evidence type="ECO:0000259" key="3">
    <source>
        <dbReference type="PROSITE" id="PS50977"/>
    </source>
</evidence>
<protein>
    <submittedName>
        <fullName evidence="4">TetR family transcriptional regulator</fullName>
    </submittedName>
</protein>
<keyword evidence="5" id="KW-1185">Reference proteome</keyword>
<feature type="domain" description="HTH tetR-type" evidence="3">
    <location>
        <begin position="12"/>
        <end position="72"/>
    </location>
</feature>
<dbReference type="InterPro" id="IPR009057">
    <property type="entry name" value="Homeodomain-like_sf"/>
</dbReference>
<dbReference type="SUPFAM" id="SSF46689">
    <property type="entry name" value="Homeodomain-like"/>
    <property type="match status" value="1"/>
</dbReference>
<feature type="DNA-binding region" description="H-T-H motif" evidence="2">
    <location>
        <begin position="35"/>
        <end position="54"/>
    </location>
</feature>
<evidence type="ECO:0000313" key="5">
    <source>
        <dbReference type="Proteomes" id="UP000558113"/>
    </source>
</evidence>
<dbReference type="InterPro" id="IPR050624">
    <property type="entry name" value="HTH-type_Tx_Regulator"/>
</dbReference>
<dbReference type="Gene3D" id="1.10.357.10">
    <property type="entry name" value="Tetracycline Repressor, domain 2"/>
    <property type="match status" value="1"/>
</dbReference>
<dbReference type="OrthoDB" id="9810250at2"/>
<accession>A0A7X4YQC4</accession>
<name>A0A7X4YQC4_9BACL</name>
<proteinExistence type="predicted"/>
<dbReference type="PANTHER" id="PTHR43479">
    <property type="entry name" value="ACREF/ENVCD OPERON REPRESSOR-RELATED"/>
    <property type="match status" value="1"/>
</dbReference>
<dbReference type="Proteomes" id="UP000558113">
    <property type="component" value="Unassembled WGS sequence"/>
</dbReference>
<dbReference type="GO" id="GO:0003677">
    <property type="term" value="F:DNA binding"/>
    <property type="evidence" value="ECO:0007669"/>
    <property type="project" value="UniProtKB-UniRule"/>
</dbReference>
<dbReference type="RefSeq" id="WP_161699571.1">
    <property type="nucleotide sequence ID" value="NZ_JAAAMU010000007.1"/>
</dbReference>
<dbReference type="AlphaFoldDB" id="A0A7X4YQC4"/>
<dbReference type="InterPro" id="IPR001647">
    <property type="entry name" value="HTH_TetR"/>
</dbReference>
<evidence type="ECO:0000313" key="4">
    <source>
        <dbReference type="EMBL" id="NBC70540.1"/>
    </source>
</evidence>
<dbReference type="Pfam" id="PF00440">
    <property type="entry name" value="TetR_N"/>
    <property type="match status" value="1"/>
</dbReference>
<gene>
    <name evidence="4" type="ORF">GT003_16175</name>
</gene>
<comment type="caution">
    <text evidence="4">The sequence shown here is derived from an EMBL/GenBank/DDBJ whole genome shotgun (WGS) entry which is preliminary data.</text>
</comment>
<dbReference type="PROSITE" id="PS50977">
    <property type="entry name" value="HTH_TETR_2"/>
    <property type="match status" value="1"/>
</dbReference>
<reference evidence="4 5" key="1">
    <citation type="submission" date="2020-01" db="EMBL/GenBank/DDBJ databases">
        <title>Paenibacillus soybeanensis sp. nov. isolated from the nodules of soybean (Glycine max(L.) Merr).</title>
        <authorList>
            <person name="Wang H."/>
        </authorList>
    </citation>
    <scope>NUCLEOTIDE SEQUENCE [LARGE SCALE GENOMIC DNA]</scope>
    <source>
        <strain evidence="4 5">DSM 23054</strain>
    </source>
</reference>
<sequence length="191" mass="21878">METEAKVDPRIMRTRKLIVDAFEGLLHGNDFKSTSIKDITDAATVNRATFYAHFADKYELLDAVLTDYLVKNVRDSLQCHAQLDEDSVAKVFLAIAKFQKDLSVTCKRSYESIRPMAENKIKEELKTVFYHLIVKQDPESEREQAPIWSVLLSWQIYGACLDWQSNSSLTAEDYIEKAMPFLFKGMGALKI</sequence>
<dbReference type="EMBL" id="JAAAMU010000007">
    <property type="protein sequence ID" value="NBC70540.1"/>
    <property type="molecule type" value="Genomic_DNA"/>
</dbReference>